<proteinExistence type="predicted"/>
<sequence>MQLGTRPPQLMVGVPSPEHILCEQFQHDDKDENLIKSKFFSTDIDSSISLQAAFHIPGLLDVQPQSILIQSVAPLLRLVLEFLLYLIHQKDVMGIK</sequence>
<name>A0A915JNY0_ROMCU</name>
<evidence type="ECO:0000313" key="2">
    <source>
        <dbReference type="WBParaSite" id="nRc.2.0.1.t27797-RA"/>
    </source>
</evidence>
<protein>
    <submittedName>
        <fullName evidence="2">Uncharacterized protein</fullName>
    </submittedName>
</protein>
<reference evidence="2" key="1">
    <citation type="submission" date="2022-11" db="UniProtKB">
        <authorList>
            <consortium name="WormBaseParasite"/>
        </authorList>
    </citation>
    <scope>IDENTIFICATION</scope>
</reference>
<dbReference type="AlphaFoldDB" id="A0A915JNY0"/>
<accession>A0A915JNY0</accession>
<evidence type="ECO:0000313" key="1">
    <source>
        <dbReference type="Proteomes" id="UP000887565"/>
    </source>
</evidence>
<dbReference type="WBParaSite" id="nRc.2.0.1.t27797-RA">
    <property type="protein sequence ID" value="nRc.2.0.1.t27797-RA"/>
    <property type="gene ID" value="nRc.2.0.1.g27797"/>
</dbReference>
<keyword evidence="1" id="KW-1185">Reference proteome</keyword>
<organism evidence="1 2">
    <name type="scientific">Romanomermis culicivorax</name>
    <name type="common">Nematode worm</name>
    <dbReference type="NCBI Taxonomy" id="13658"/>
    <lineage>
        <taxon>Eukaryota</taxon>
        <taxon>Metazoa</taxon>
        <taxon>Ecdysozoa</taxon>
        <taxon>Nematoda</taxon>
        <taxon>Enoplea</taxon>
        <taxon>Dorylaimia</taxon>
        <taxon>Mermithida</taxon>
        <taxon>Mermithoidea</taxon>
        <taxon>Mermithidae</taxon>
        <taxon>Romanomermis</taxon>
    </lineage>
</organism>
<dbReference type="Proteomes" id="UP000887565">
    <property type="component" value="Unplaced"/>
</dbReference>